<name>A0A7W4LP72_9GAMM</name>
<dbReference type="Proteomes" id="UP000542720">
    <property type="component" value="Unassembled WGS sequence"/>
</dbReference>
<keyword evidence="3" id="KW-1185">Reference proteome</keyword>
<keyword evidence="1" id="KW-0472">Membrane</keyword>
<keyword evidence="1" id="KW-0812">Transmembrane</keyword>
<dbReference type="InterPro" id="IPR013362">
    <property type="entry name" value="Pilus_4_PilV"/>
</dbReference>
<dbReference type="AlphaFoldDB" id="A0A7W4LP72"/>
<evidence type="ECO:0000313" key="3">
    <source>
        <dbReference type="Proteomes" id="UP000542720"/>
    </source>
</evidence>
<reference evidence="2 3" key="1">
    <citation type="submission" date="2020-08" db="EMBL/GenBank/DDBJ databases">
        <authorList>
            <person name="Kim C.M."/>
        </authorList>
    </citation>
    <scope>NUCLEOTIDE SEQUENCE [LARGE SCALE GENOMIC DNA]</scope>
    <source>
        <strain evidence="2 3">UL070</strain>
    </source>
</reference>
<dbReference type="EMBL" id="JACJUD010000006">
    <property type="protein sequence ID" value="MBB2496767.1"/>
    <property type="molecule type" value="Genomic_DNA"/>
</dbReference>
<accession>A0A7W4LP72</accession>
<organism evidence="2 3">
    <name type="scientific">Aquipseudomonas ullengensis</name>
    <dbReference type="NCBI Taxonomy" id="2759166"/>
    <lineage>
        <taxon>Bacteria</taxon>
        <taxon>Pseudomonadati</taxon>
        <taxon>Pseudomonadota</taxon>
        <taxon>Gammaproteobacteria</taxon>
        <taxon>Pseudomonadales</taxon>
        <taxon>Pseudomonadaceae</taxon>
        <taxon>Aquipseudomonas</taxon>
    </lineage>
</organism>
<gene>
    <name evidence="2" type="primary">pilV</name>
    <name evidence="2" type="ORF">H3H51_17220</name>
</gene>
<dbReference type="InterPro" id="IPR012902">
    <property type="entry name" value="N_methyl_site"/>
</dbReference>
<feature type="transmembrane region" description="Helical" evidence="1">
    <location>
        <begin position="12"/>
        <end position="34"/>
    </location>
</feature>
<evidence type="ECO:0000313" key="2">
    <source>
        <dbReference type="EMBL" id="MBB2496767.1"/>
    </source>
</evidence>
<proteinExistence type="predicted"/>
<evidence type="ECO:0000256" key="1">
    <source>
        <dbReference type="SAM" id="Phobius"/>
    </source>
</evidence>
<dbReference type="Pfam" id="PF07963">
    <property type="entry name" value="N_methyl"/>
    <property type="match status" value="1"/>
</dbReference>
<dbReference type="NCBIfam" id="TIGR02523">
    <property type="entry name" value="type_IV_pilV"/>
    <property type="match status" value="1"/>
</dbReference>
<sequence length="183" mass="19393">MNAAMPRGALGFSLVEVMVSLLVTCVGVLGMFALQGRSIQYTQSAVNHNQAILLADNLLELMRSNPEGALTDNLFSVASTYYKAPGASFATGSSTLSACLSRSRSTGGSAVASADMDCWQQDVRNLLPVSDTLLKASFTVCPSSLPEHCTTASSSVVMIQIAWSDKAGECPDNVCIYRLRSEL</sequence>
<protein>
    <submittedName>
        <fullName evidence="2">Type IV pilus modification protein PilV</fullName>
    </submittedName>
</protein>
<keyword evidence="1" id="KW-1133">Transmembrane helix</keyword>
<comment type="caution">
    <text evidence="2">The sequence shown here is derived from an EMBL/GenBank/DDBJ whole genome shotgun (WGS) entry which is preliminary data.</text>
</comment>